<name>A0AAD4M0J0_9AGAM</name>
<feature type="transmembrane region" description="Helical" evidence="14">
    <location>
        <begin position="879"/>
        <end position="900"/>
    </location>
</feature>
<comment type="pathway">
    <text evidence="2 14">Glycolipid biosynthesis; glycosylphosphatidylinositol-anchor biosynthesis.</text>
</comment>
<evidence type="ECO:0000256" key="8">
    <source>
        <dbReference type="ARBA" id="ARBA00022824"/>
    </source>
</evidence>
<evidence type="ECO:0000313" key="17">
    <source>
        <dbReference type="Proteomes" id="UP001203297"/>
    </source>
</evidence>
<protein>
    <recommendedName>
        <fullName evidence="4 14">GPI ethanolamine phosphate transferase 1</fullName>
        <ecNumber evidence="14">2.-.-.-</ecNumber>
    </recommendedName>
</protein>
<dbReference type="PANTHER" id="PTHR12250:SF0">
    <property type="entry name" value="GPI ETHANOLAMINE PHOSPHATE TRANSFERASE 1"/>
    <property type="match status" value="1"/>
</dbReference>
<evidence type="ECO:0000256" key="1">
    <source>
        <dbReference type="ARBA" id="ARBA00004477"/>
    </source>
</evidence>
<dbReference type="InterPro" id="IPR017850">
    <property type="entry name" value="Alkaline_phosphatase_core_sf"/>
</dbReference>
<feature type="transmembrane region" description="Helical" evidence="14">
    <location>
        <begin position="12"/>
        <end position="31"/>
    </location>
</feature>
<evidence type="ECO:0000256" key="13">
    <source>
        <dbReference type="ARBA" id="ARBA00024850"/>
    </source>
</evidence>
<keyword evidence="7 14" id="KW-0812">Transmembrane</keyword>
<dbReference type="InterPro" id="IPR007070">
    <property type="entry name" value="GPI_EtnP_transferase_1"/>
</dbReference>
<gene>
    <name evidence="16" type="ORF">B0F90DRAFT_1210833</name>
</gene>
<accession>A0AAD4M0J0</accession>
<proteinExistence type="inferred from homology"/>
<dbReference type="EMBL" id="WTXG01000062">
    <property type="protein sequence ID" value="KAI0295105.1"/>
    <property type="molecule type" value="Genomic_DNA"/>
</dbReference>
<evidence type="ECO:0000256" key="12">
    <source>
        <dbReference type="ARBA" id="ARBA00023316"/>
    </source>
</evidence>
<keyword evidence="6 14" id="KW-0808">Transferase</keyword>
<evidence type="ECO:0000256" key="14">
    <source>
        <dbReference type="RuleBase" id="RU367138"/>
    </source>
</evidence>
<dbReference type="EC" id="2.-.-.-" evidence="14"/>
<dbReference type="AlphaFoldDB" id="A0AAD4M0J0"/>
<keyword evidence="12" id="KW-0961">Cell wall biogenesis/degradation</keyword>
<evidence type="ECO:0000256" key="3">
    <source>
        <dbReference type="ARBA" id="ARBA00008400"/>
    </source>
</evidence>
<dbReference type="GO" id="GO:0005789">
    <property type="term" value="C:endoplasmic reticulum membrane"/>
    <property type="evidence" value="ECO:0007669"/>
    <property type="project" value="UniProtKB-SubCell"/>
</dbReference>
<dbReference type="GO" id="GO:0071555">
    <property type="term" value="P:cell wall organization"/>
    <property type="evidence" value="ECO:0007669"/>
    <property type="project" value="UniProtKB-KW"/>
</dbReference>
<keyword evidence="11" id="KW-0325">Glycoprotein</keyword>
<evidence type="ECO:0000259" key="15">
    <source>
        <dbReference type="Pfam" id="PF04987"/>
    </source>
</evidence>
<comment type="caution">
    <text evidence="16">The sequence shown here is derived from an EMBL/GenBank/DDBJ whole genome shotgun (WGS) entry which is preliminary data.</text>
</comment>
<dbReference type="InterPro" id="IPR002591">
    <property type="entry name" value="Phosphodiest/P_Trfase"/>
</dbReference>
<dbReference type="Proteomes" id="UP001203297">
    <property type="component" value="Unassembled WGS sequence"/>
</dbReference>
<keyword evidence="5 14" id="KW-0337">GPI-anchor biosynthesis</keyword>
<dbReference type="Pfam" id="PF01663">
    <property type="entry name" value="Phosphodiest"/>
    <property type="match status" value="1"/>
</dbReference>
<keyword evidence="10 14" id="KW-0472">Membrane</keyword>
<feature type="transmembrane region" description="Helical" evidence="14">
    <location>
        <begin position="807"/>
        <end position="833"/>
    </location>
</feature>
<keyword evidence="17" id="KW-1185">Reference proteome</keyword>
<organism evidence="16 17">
    <name type="scientific">Multifurca ochricompacta</name>
    <dbReference type="NCBI Taxonomy" id="376703"/>
    <lineage>
        <taxon>Eukaryota</taxon>
        <taxon>Fungi</taxon>
        <taxon>Dikarya</taxon>
        <taxon>Basidiomycota</taxon>
        <taxon>Agaricomycotina</taxon>
        <taxon>Agaricomycetes</taxon>
        <taxon>Russulales</taxon>
        <taxon>Russulaceae</taxon>
        <taxon>Multifurca</taxon>
    </lineage>
</organism>
<evidence type="ECO:0000256" key="5">
    <source>
        <dbReference type="ARBA" id="ARBA00022502"/>
    </source>
</evidence>
<dbReference type="FunFam" id="3.40.720.10:FF:000015">
    <property type="entry name" value="GPI ethanolamine phosphate transferase 1"/>
    <property type="match status" value="1"/>
</dbReference>
<dbReference type="Pfam" id="PF04987">
    <property type="entry name" value="PigN"/>
    <property type="match status" value="1"/>
</dbReference>
<evidence type="ECO:0000256" key="4">
    <source>
        <dbReference type="ARBA" id="ARBA00020831"/>
    </source>
</evidence>
<comment type="subcellular location">
    <subcellularLocation>
        <location evidence="1 14">Endoplasmic reticulum membrane</location>
        <topology evidence="1 14">Multi-pass membrane protein</topology>
    </subcellularLocation>
</comment>
<dbReference type="Gene3D" id="3.40.720.10">
    <property type="entry name" value="Alkaline Phosphatase, subunit A"/>
    <property type="match status" value="1"/>
</dbReference>
<evidence type="ECO:0000256" key="6">
    <source>
        <dbReference type="ARBA" id="ARBA00022679"/>
    </source>
</evidence>
<evidence type="ECO:0000256" key="11">
    <source>
        <dbReference type="ARBA" id="ARBA00023180"/>
    </source>
</evidence>
<comment type="function">
    <text evidence="13 14">Ethanolamine phosphate transferase involved in glycosylphosphatidylinositol-anchor biosynthesis. Transfers ethanolamine phosphate to the first alpha-1,4-linked mannose of the glycosylphosphatidylinositol precursor of GPI-anchor.</text>
</comment>
<feature type="transmembrane region" description="Helical" evidence="14">
    <location>
        <begin position="557"/>
        <end position="579"/>
    </location>
</feature>
<sequence>MTTNSGSIARLLALGIVFHLVYIGTVFDCYFTSPVVHGMRQHKLPQAQAKRLVLIVGDGLRSDFVFSANTSLIVPGAPERVAPYLRDIVERRGAYGVSHTHVPTESRPGHVAIIGGMYEDVSAVTKGWKTNPVNFDSVFNQSSHTFSFGSPDILPMFVQGATPGRVEGWSYHEDDEDFTKDATALDIWVLDQLKSLFRNATTDNELDARLRAPQVVFFLHLLGLDTTGHSYRPHSKEYMNNIRVVDDIVRETEQLMSGFYGDQETSYIFTADHGMSRIGNHGDGDPDNTRTPLIAWGAGIRGPIHDPSFSHLQDDYSAPWELSHVMQRDVEQADVAALMSALLGTYWPVNSVGVLPDVDPTRVGYLNMRGGEREVAEAGVVNAKVMLEHYRVKHELKKAHAILYRPYESLDHPSSVLEYPGSQRISFIESLITVGRFREARHHSHELITTTLGGLRYLETYDRTLIRSIVTFAYTGWIAFSATFILAPSQPPPSSSITLWIPLLFNLSTVSFCALFAVQRLPWTLHIYILFPFYFWQHVARTVFANRSALHVHKVDLTWIVGTTLGLLLSIAGLQSMVFGYTNRVIWSIGFVVIGLGWPLTSWPNGMRRFFLPWAASCLQTAVFPLLRVDPSESLAAIMTGGVCMLVAGELAAREVSGMEAVVPARVRKHSFRFTFWVQLLLTALSMLVTADSVRSLQAKLGLPLLNQVMGWMIFLLASLLPFLLSTPRTAEGRLLTYFLSFCPCFVVLSIRSEGLFYLSYCMTLYLWTRVEEAVRQKEVKQAAPANVSEYGLRWNPRRLSGDDVRIALFFLFFVQVGFFGTGNVASISSFYLEPVYRLVPVFSPFLMAALLLFKILAPFVFLSAAFATLNARLGMPPFALFLVALSLTDVMTMTFFFNVTDTGSWLQIGQSISHFCITSLLLVLSAGIASIGEALMRDTALRDPSGKHNEEAPNIIASPYNGVIHTLLSRGSKESNITKRNTKTRIQGSIPSPI</sequence>
<feature type="transmembrane region" description="Helical" evidence="14">
    <location>
        <begin position="635"/>
        <end position="653"/>
    </location>
</feature>
<feature type="transmembrane region" description="Helical" evidence="14">
    <location>
        <begin position="585"/>
        <end position="603"/>
    </location>
</feature>
<dbReference type="GO" id="GO:0051377">
    <property type="term" value="F:mannose-ethanolamine phosphotransferase activity"/>
    <property type="evidence" value="ECO:0007669"/>
    <property type="project" value="UniProtKB-UniRule"/>
</dbReference>
<feature type="domain" description="GPI ethanolamine phosphate transferase 1 C-terminal" evidence="15">
    <location>
        <begin position="454"/>
        <end position="905"/>
    </location>
</feature>
<evidence type="ECO:0000256" key="10">
    <source>
        <dbReference type="ARBA" id="ARBA00023136"/>
    </source>
</evidence>
<feature type="transmembrane region" description="Helical" evidence="14">
    <location>
        <begin position="499"/>
        <end position="518"/>
    </location>
</feature>
<keyword evidence="8 14" id="KW-0256">Endoplasmic reticulum</keyword>
<feature type="transmembrane region" description="Helical" evidence="14">
    <location>
        <begin position="912"/>
        <end position="933"/>
    </location>
</feature>
<feature type="transmembrane region" description="Helical" evidence="14">
    <location>
        <begin position="845"/>
        <end position="867"/>
    </location>
</feature>
<dbReference type="PANTHER" id="PTHR12250">
    <property type="entry name" value="PHOSPHATIDYLINOSITOL GLYCAN, CLASS N"/>
    <property type="match status" value="1"/>
</dbReference>
<feature type="transmembrane region" description="Helical" evidence="14">
    <location>
        <begin position="705"/>
        <end position="725"/>
    </location>
</feature>
<feature type="transmembrane region" description="Helical" evidence="14">
    <location>
        <begin position="465"/>
        <end position="487"/>
    </location>
</feature>
<comment type="similarity">
    <text evidence="3 14">Belongs to the PIGG/PIGN/PIGO family. PIGN subfamily.</text>
</comment>
<dbReference type="InterPro" id="IPR037671">
    <property type="entry name" value="PIGN_N"/>
</dbReference>
<evidence type="ECO:0000256" key="7">
    <source>
        <dbReference type="ARBA" id="ARBA00022692"/>
    </source>
</evidence>
<keyword evidence="9 14" id="KW-1133">Transmembrane helix</keyword>
<evidence type="ECO:0000313" key="16">
    <source>
        <dbReference type="EMBL" id="KAI0295105.1"/>
    </source>
</evidence>
<evidence type="ECO:0000256" key="2">
    <source>
        <dbReference type="ARBA" id="ARBA00004687"/>
    </source>
</evidence>
<dbReference type="InterPro" id="IPR017852">
    <property type="entry name" value="GPI_EtnP_transferase_1_C"/>
</dbReference>
<dbReference type="CDD" id="cd16020">
    <property type="entry name" value="GPI_EPT_1"/>
    <property type="match status" value="1"/>
</dbReference>
<reference evidence="16" key="1">
    <citation type="journal article" date="2022" name="New Phytol.">
        <title>Evolutionary transition to the ectomycorrhizal habit in the genomes of a hyperdiverse lineage of mushroom-forming fungi.</title>
        <authorList>
            <person name="Looney B."/>
            <person name="Miyauchi S."/>
            <person name="Morin E."/>
            <person name="Drula E."/>
            <person name="Courty P.E."/>
            <person name="Kohler A."/>
            <person name="Kuo A."/>
            <person name="LaButti K."/>
            <person name="Pangilinan J."/>
            <person name="Lipzen A."/>
            <person name="Riley R."/>
            <person name="Andreopoulos W."/>
            <person name="He G."/>
            <person name="Johnson J."/>
            <person name="Nolan M."/>
            <person name="Tritt A."/>
            <person name="Barry K.W."/>
            <person name="Grigoriev I.V."/>
            <person name="Nagy L.G."/>
            <person name="Hibbett D."/>
            <person name="Henrissat B."/>
            <person name="Matheny P.B."/>
            <person name="Labbe J."/>
            <person name="Martin F.M."/>
        </authorList>
    </citation>
    <scope>NUCLEOTIDE SEQUENCE</scope>
    <source>
        <strain evidence="16">BPL690</strain>
    </source>
</reference>
<evidence type="ECO:0000256" key="9">
    <source>
        <dbReference type="ARBA" id="ARBA00022989"/>
    </source>
</evidence>
<dbReference type="SUPFAM" id="SSF53649">
    <property type="entry name" value="Alkaline phosphatase-like"/>
    <property type="match status" value="1"/>
</dbReference>
<feature type="transmembrane region" description="Helical" evidence="14">
    <location>
        <begin position="674"/>
        <end position="693"/>
    </location>
</feature>
<dbReference type="GO" id="GO:0006506">
    <property type="term" value="P:GPI anchor biosynthetic process"/>
    <property type="evidence" value="ECO:0007669"/>
    <property type="project" value="UniProtKB-KW"/>
</dbReference>